<sequence length="291" mass="32552">MCGGKKKVSTRDPFPPSNIPSQRVLPPSASPSPTLPPYSNIERWEGDHIDLSSANDSEGANGPMGVPESSWLMRMNKSSKEMYDTIDNTDKKDDTGTKGYEIDKKWKDIGKKKGESDLQMNQSGARYGHMSGASHREYHSIEDIEKMEKEAAKKKGVYGKTLDMETCNQSGARYGVMNGSHREYSSLQEISEILEKSEVEKKKKTKKTLDMETCNQIGARYGSMNGSHREYASLDEISQILEESENERKKKTEKMSGGTSDSLKQTGARYGSMSEAPNREYVSIEKTKDTE</sequence>
<accession>A0A2A6CYN3</accession>
<reference evidence="3" key="1">
    <citation type="journal article" date="2008" name="Nat. Genet.">
        <title>The Pristionchus pacificus genome provides a unique perspective on nematode lifestyle and parasitism.</title>
        <authorList>
            <person name="Dieterich C."/>
            <person name="Clifton S.W."/>
            <person name="Schuster L.N."/>
            <person name="Chinwalla A."/>
            <person name="Delehaunty K."/>
            <person name="Dinkelacker I."/>
            <person name="Fulton L."/>
            <person name="Fulton R."/>
            <person name="Godfrey J."/>
            <person name="Minx P."/>
            <person name="Mitreva M."/>
            <person name="Roeseler W."/>
            <person name="Tian H."/>
            <person name="Witte H."/>
            <person name="Yang S.P."/>
            <person name="Wilson R.K."/>
            <person name="Sommer R.J."/>
        </authorList>
    </citation>
    <scope>NUCLEOTIDE SEQUENCE [LARGE SCALE GENOMIC DNA]</scope>
    <source>
        <strain evidence="3">PS312</strain>
    </source>
</reference>
<gene>
    <name evidence="2" type="primary">WBGene00277245</name>
</gene>
<evidence type="ECO:0000256" key="1">
    <source>
        <dbReference type="SAM" id="MobiDB-lite"/>
    </source>
</evidence>
<accession>A0A8R1URH8</accession>
<name>A0A2A6CYN3_PRIPA</name>
<protein>
    <submittedName>
        <fullName evidence="2">Uncharacterized protein</fullName>
    </submittedName>
</protein>
<proteinExistence type="predicted"/>
<evidence type="ECO:0000313" key="3">
    <source>
        <dbReference type="Proteomes" id="UP000005239"/>
    </source>
</evidence>
<dbReference type="EnsemblMetazoa" id="PPA38876.1">
    <property type="protein sequence ID" value="PPA38876.1"/>
    <property type="gene ID" value="WBGene00277245"/>
</dbReference>
<feature type="region of interest" description="Disordered" evidence="1">
    <location>
        <begin position="220"/>
        <end position="291"/>
    </location>
</feature>
<feature type="region of interest" description="Disordered" evidence="1">
    <location>
        <begin position="112"/>
        <end position="133"/>
    </location>
</feature>
<keyword evidence="3" id="KW-1185">Reference proteome</keyword>
<reference evidence="2" key="2">
    <citation type="submission" date="2022-06" db="UniProtKB">
        <authorList>
            <consortium name="EnsemblMetazoa"/>
        </authorList>
    </citation>
    <scope>IDENTIFICATION</scope>
    <source>
        <strain evidence="2">PS312</strain>
    </source>
</reference>
<organism evidence="2 3">
    <name type="scientific">Pristionchus pacificus</name>
    <name type="common">Parasitic nematode worm</name>
    <dbReference type="NCBI Taxonomy" id="54126"/>
    <lineage>
        <taxon>Eukaryota</taxon>
        <taxon>Metazoa</taxon>
        <taxon>Ecdysozoa</taxon>
        <taxon>Nematoda</taxon>
        <taxon>Chromadorea</taxon>
        <taxon>Rhabditida</taxon>
        <taxon>Rhabditina</taxon>
        <taxon>Diplogasteromorpha</taxon>
        <taxon>Diplogasteroidea</taxon>
        <taxon>Neodiplogasteridae</taxon>
        <taxon>Pristionchus</taxon>
    </lineage>
</organism>
<evidence type="ECO:0000313" key="2">
    <source>
        <dbReference type="EnsemblMetazoa" id="PPA38876.1"/>
    </source>
</evidence>
<feature type="compositionally biased region" description="Basic and acidic residues" evidence="1">
    <location>
        <begin position="282"/>
        <end position="291"/>
    </location>
</feature>
<dbReference type="Proteomes" id="UP000005239">
    <property type="component" value="Unassembled WGS sequence"/>
</dbReference>
<feature type="region of interest" description="Disordered" evidence="1">
    <location>
        <begin position="1"/>
        <end position="75"/>
    </location>
</feature>
<dbReference type="AlphaFoldDB" id="A0A2A6CYN3"/>